<keyword evidence="9" id="KW-1185">Reference proteome</keyword>
<keyword evidence="3" id="KW-0238">DNA-binding</keyword>
<dbReference type="Gene3D" id="4.10.240.10">
    <property type="entry name" value="Zn(2)-C6 fungal-type DNA-binding domain"/>
    <property type="match status" value="1"/>
</dbReference>
<dbReference type="GO" id="GO:0008270">
    <property type="term" value="F:zinc ion binding"/>
    <property type="evidence" value="ECO:0007669"/>
    <property type="project" value="InterPro"/>
</dbReference>
<accession>A0A9W4TXH2</accession>
<dbReference type="InterPro" id="IPR001138">
    <property type="entry name" value="Zn2Cys6_DnaBD"/>
</dbReference>
<dbReference type="EMBL" id="CANTUO010000003">
    <property type="protein sequence ID" value="CAI5758844.1"/>
    <property type="molecule type" value="Genomic_DNA"/>
</dbReference>
<evidence type="ECO:0000256" key="3">
    <source>
        <dbReference type="ARBA" id="ARBA00023125"/>
    </source>
</evidence>
<dbReference type="InterPro" id="IPR036864">
    <property type="entry name" value="Zn2-C6_fun-type_DNA-bd_sf"/>
</dbReference>
<evidence type="ECO:0000256" key="1">
    <source>
        <dbReference type="ARBA" id="ARBA00022723"/>
    </source>
</evidence>
<dbReference type="SUPFAM" id="SSF57701">
    <property type="entry name" value="Zn2/Cys6 DNA-binding domain"/>
    <property type="match status" value="1"/>
</dbReference>
<evidence type="ECO:0000256" key="4">
    <source>
        <dbReference type="ARBA" id="ARBA00023163"/>
    </source>
</evidence>
<evidence type="ECO:0000313" key="8">
    <source>
        <dbReference type="EMBL" id="CAI5758844.1"/>
    </source>
</evidence>
<evidence type="ECO:0000256" key="2">
    <source>
        <dbReference type="ARBA" id="ARBA00023015"/>
    </source>
</evidence>
<dbReference type="PROSITE" id="PS50048">
    <property type="entry name" value="ZN2_CY6_FUNGAL_2"/>
    <property type="match status" value="1"/>
</dbReference>
<reference evidence="8" key="1">
    <citation type="submission" date="2022-12" db="EMBL/GenBank/DDBJ databases">
        <authorList>
            <person name="Brejova B."/>
        </authorList>
    </citation>
    <scope>NUCLEOTIDE SEQUENCE</scope>
</reference>
<comment type="caution">
    <text evidence="8">The sequence shown here is derived from an EMBL/GenBank/DDBJ whole genome shotgun (WGS) entry which is preliminary data.</text>
</comment>
<dbReference type="AlphaFoldDB" id="A0A9W4TXH2"/>
<evidence type="ECO:0000259" key="7">
    <source>
        <dbReference type="PROSITE" id="PS50048"/>
    </source>
</evidence>
<name>A0A9W4TXH2_9ASCO</name>
<dbReference type="InterPro" id="IPR007219">
    <property type="entry name" value="XnlR_reg_dom"/>
</dbReference>
<dbReference type="CDD" id="cd12148">
    <property type="entry name" value="fungal_TF_MHR"/>
    <property type="match status" value="1"/>
</dbReference>
<dbReference type="SMART" id="SM00906">
    <property type="entry name" value="Fungal_trans"/>
    <property type="match status" value="1"/>
</dbReference>
<dbReference type="GO" id="GO:0006351">
    <property type="term" value="P:DNA-templated transcription"/>
    <property type="evidence" value="ECO:0007669"/>
    <property type="project" value="InterPro"/>
</dbReference>
<dbReference type="GO" id="GO:0005634">
    <property type="term" value="C:nucleus"/>
    <property type="evidence" value="ECO:0007669"/>
    <property type="project" value="TreeGrafter"/>
</dbReference>
<dbReference type="PROSITE" id="PS00463">
    <property type="entry name" value="ZN2_CY6_FUNGAL_1"/>
    <property type="match status" value="1"/>
</dbReference>
<dbReference type="GO" id="GO:0000978">
    <property type="term" value="F:RNA polymerase II cis-regulatory region sequence-specific DNA binding"/>
    <property type="evidence" value="ECO:0007669"/>
    <property type="project" value="TreeGrafter"/>
</dbReference>
<dbReference type="PANTHER" id="PTHR31069:SF12">
    <property type="entry name" value="TRANSCRIPTION FACTOR DOMAIN-CONTAINING PROTEIN"/>
    <property type="match status" value="1"/>
</dbReference>
<keyword evidence="5" id="KW-0539">Nucleus</keyword>
<feature type="region of interest" description="Disordered" evidence="6">
    <location>
        <begin position="75"/>
        <end position="100"/>
    </location>
</feature>
<dbReference type="InterPro" id="IPR050675">
    <property type="entry name" value="OAF3"/>
</dbReference>
<proteinExistence type="predicted"/>
<dbReference type="Pfam" id="PF00172">
    <property type="entry name" value="Zn_clus"/>
    <property type="match status" value="1"/>
</dbReference>
<evidence type="ECO:0000313" key="9">
    <source>
        <dbReference type="Proteomes" id="UP001152885"/>
    </source>
</evidence>
<dbReference type="OrthoDB" id="4159781at2759"/>
<dbReference type="PANTHER" id="PTHR31069">
    <property type="entry name" value="OLEATE-ACTIVATED TRANSCRIPTION FACTOR 1-RELATED"/>
    <property type="match status" value="1"/>
</dbReference>
<sequence>MTGVNDKSDFNKQAIKTDPDGQTRIIKKRNRPSLVCFPCRKKKIKCDKGKPCSTCVKNDIVNECTYDERLTNKQNGNEKVDEPESKKRKKQSSELTKKESKEIIDSSKDVCVLIRKSELEQLQASLKHYELQASSKVTKSNSNTIETDSDQDDDVVYNKSVNSYRNVIFSYHDESRPGFIPVENVTKDKSSSKLSEKLSVTSKIHISELSKKDKFLIGINPYNSSDDTISFYTILYQNSNQFQNTNFYPMSWNSIIRNSSSLIALRKFAESQKEDKSIKVGITYDPLKKLMLPKDESVKHALYLDDALHEKFEEKDEQEQEQLKKKRKVNFTTFALGLSMLTGPKERESDLIEQIKSVMPVQKCVWLLIRRYLTLLYPLMPFLIEQQFINKIERIIGKENYAEEKPVLKIENQIDFAYISILFVILRLSYLSLFHNRGFYNEKILTGTNLTVDEQEKKYLLINPINIYTIEIAQACLLHLEKRGKISFPILQASVYLRLYKVYGPEEGDGLDGGNSQLHISQIISMAYMLGLNKDPDTTNVLQDEREKTLYRKMWYYCLIMEYNQSYIYGNPCLIKPDSYDTKRPYFTPENSNLIDKEADKASYALFAFGSALINGPINNLLGLYEKVGQSIKLMDLTNHLNHLEQGATKLVGKMEDYIYRLEEEDRSYHTNKIMKIGILLRMDILMISNYCYLFNYYESKNPKLSFFYLKKLLALTMNGMLPFIFPLISRSQELFGEGADLYINPSLMLSLSRISDIALIAMSRSNFSLYKMSNNPNHKTKLKDENYKKLFNSLNKFIMEMEKCCRICLTATSLLSSRYYFAWGIVKSQNYYLKLIHNPTFYKQYATNDLHFKRPNCEQVTEVTDIITNGLEKLQTLVSKYCTDVDILSLFRKGENDHSSSSNVPITTSQSMVTPPNLSNDLTFNSSTSSIHNHTPLNGLYFTGFEDLQFDNSAEIDSIWLQMLNSKIDNQGNSQGLIDNFQEQQQLDSILGYPLPNQFYETINLENAHNQNDFTNKPKSFNENMFDDLRF</sequence>
<protein>
    <recommendedName>
        <fullName evidence="7">Zn(2)-C6 fungal-type domain-containing protein</fullName>
    </recommendedName>
</protein>
<evidence type="ECO:0000256" key="6">
    <source>
        <dbReference type="SAM" id="MobiDB-lite"/>
    </source>
</evidence>
<keyword evidence="4" id="KW-0804">Transcription</keyword>
<dbReference type="GO" id="GO:0045944">
    <property type="term" value="P:positive regulation of transcription by RNA polymerase II"/>
    <property type="evidence" value="ECO:0007669"/>
    <property type="project" value="TreeGrafter"/>
</dbReference>
<dbReference type="SMART" id="SM00066">
    <property type="entry name" value="GAL4"/>
    <property type="match status" value="1"/>
</dbReference>
<dbReference type="Proteomes" id="UP001152885">
    <property type="component" value="Unassembled WGS sequence"/>
</dbReference>
<keyword evidence="1" id="KW-0479">Metal-binding</keyword>
<feature type="compositionally biased region" description="Basic and acidic residues" evidence="6">
    <location>
        <begin position="1"/>
        <end position="21"/>
    </location>
</feature>
<gene>
    <name evidence="8" type="ORF">CANVERA_P3356</name>
</gene>
<feature type="domain" description="Zn(2)-C6 fungal-type" evidence="7">
    <location>
        <begin position="35"/>
        <end position="66"/>
    </location>
</feature>
<evidence type="ECO:0000256" key="5">
    <source>
        <dbReference type="ARBA" id="ARBA00023242"/>
    </source>
</evidence>
<dbReference type="GO" id="GO:0000981">
    <property type="term" value="F:DNA-binding transcription factor activity, RNA polymerase II-specific"/>
    <property type="evidence" value="ECO:0007669"/>
    <property type="project" value="InterPro"/>
</dbReference>
<organism evidence="8 9">
    <name type="scientific">Candida verbasci</name>
    <dbReference type="NCBI Taxonomy" id="1227364"/>
    <lineage>
        <taxon>Eukaryota</taxon>
        <taxon>Fungi</taxon>
        <taxon>Dikarya</taxon>
        <taxon>Ascomycota</taxon>
        <taxon>Saccharomycotina</taxon>
        <taxon>Pichiomycetes</taxon>
        <taxon>Debaryomycetaceae</taxon>
        <taxon>Candida/Lodderomyces clade</taxon>
        <taxon>Candida</taxon>
    </lineage>
</organism>
<keyword evidence="2" id="KW-0805">Transcription regulation</keyword>
<feature type="region of interest" description="Disordered" evidence="6">
    <location>
        <begin position="1"/>
        <end position="24"/>
    </location>
</feature>